<protein>
    <submittedName>
        <fullName evidence="2">Uncharacterized protein</fullName>
    </submittedName>
</protein>
<accession>A0AAD2HAF2</accession>
<dbReference type="SUPFAM" id="SSF56784">
    <property type="entry name" value="HAD-like"/>
    <property type="match status" value="1"/>
</dbReference>
<dbReference type="InterPro" id="IPR023214">
    <property type="entry name" value="HAD_sf"/>
</dbReference>
<dbReference type="Gene3D" id="1.10.150.750">
    <property type="match status" value="1"/>
</dbReference>
<keyword evidence="1" id="KW-0378">Hydrolase</keyword>
<evidence type="ECO:0000256" key="1">
    <source>
        <dbReference type="ARBA" id="ARBA00022801"/>
    </source>
</evidence>
<dbReference type="EMBL" id="CAVNYO010000169">
    <property type="protein sequence ID" value="CAK5271175.1"/>
    <property type="molecule type" value="Genomic_DNA"/>
</dbReference>
<reference evidence="2" key="1">
    <citation type="submission" date="2023-11" db="EMBL/GenBank/DDBJ databases">
        <authorList>
            <person name="De Vega J J."/>
            <person name="De Vega J J."/>
        </authorList>
    </citation>
    <scope>NUCLEOTIDE SEQUENCE</scope>
</reference>
<name>A0AAD2HAF2_9AGAR</name>
<dbReference type="PANTHER" id="PTHR43316">
    <property type="entry name" value="HYDROLASE, HALOACID DELAHOGENASE-RELATED"/>
    <property type="match status" value="1"/>
</dbReference>
<comment type="caution">
    <text evidence="2">The sequence shown here is derived from an EMBL/GenBank/DDBJ whole genome shotgun (WGS) entry which is preliminary data.</text>
</comment>
<dbReference type="PANTHER" id="PTHR43316:SF9">
    <property type="entry name" value="ACID DEHALOGENASE, PUTATIVE (AFU_ORTHOLOGUE AFUA_6G14460)-RELATED"/>
    <property type="match status" value="1"/>
</dbReference>
<keyword evidence="3" id="KW-1185">Reference proteome</keyword>
<dbReference type="Proteomes" id="UP001295794">
    <property type="component" value="Unassembled WGS sequence"/>
</dbReference>
<evidence type="ECO:0000313" key="2">
    <source>
        <dbReference type="EMBL" id="CAK5271175.1"/>
    </source>
</evidence>
<dbReference type="Gene3D" id="3.40.50.1000">
    <property type="entry name" value="HAD superfamily/HAD-like"/>
    <property type="match status" value="1"/>
</dbReference>
<dbReference type="AlphaFoldDB" id="A0AAD2HAF2"/>
<evidence type="ECO:0000313" key="3">
    <source>
        <dbReference type="Proteomes" id="UP001295794"/>
    </source>
</evidence>
<gene>
    <name evidence="2" type="ORF">MYCIT1_LOCUS16074</name>
</gene>
<sequence>MSIPSLRQVHTPGARASKNHLKDVLCELGRSDPSCDGQIEHHVVVFHSRHIGAPVRSHTLRAPAVQSADRLQPLTLMDSGRLTWALVSPSTTHSVAYLKSPLLTSATSRHGKTYGVYLALLWMFDDNQKWARGYLVHKIDGPEPLPKSYVPVFSAHGPRVVVEPRFPWRHGPCVLDTYNIIVVQSVFVSPIPPPESPNCLDPTNASLVESYFDEDYEAELRDYVADIRPSRLREMKEAGVNIEDLGDESPSWASFGTFKSRHACAAPGAWEAPASISARVSFDVETLQELLPRSQLDSEIAEIERIRARHSRSSATQLMYWRFGQSLCGIPDNPLLEEISDLENPALIEICAGLSDPDPDPEPVAEFDEEGHPVYSPADDLVYTRMSRPSFPDKGFDWLPPISPADIQIVYVDLYGTLIDDETGIYNGLITALNQVICPLSRSQALTLYFDIEDDLKRRLPGSPYVEILAKCYEEFHLRLGLNCEPGDIKHFVESFFEWPLFPDAIQSMSQLKPTVLVLAGVVDVDGETLSKCAAFRALQPYFTELLTWDAVRCYRPRKDLYDRIFHYHDTLNIPRACWTIISGSLFRDIEAVRSFDVPGMWVRRWGTLTANFQERTCIIKHAWAICGDVLDAVTRIVLHKALPSL</sequence>
<dbReference type="GO" id="GO:0016787">
    <property type="term" value="F:hydrolase activity"/>
    <property type="evidence" value="ECO:0007669"/>
    <property type="project" value="UniProtKB-KW"/>
</dbReference>
<dbReference type="InterPro" id="IPR036412">
    <property type="entry name" value="HAD-like_sf"/>
</dbReference>
<dbReference type="InterPro" id="IPR051540">
    <property type="entry name" value="S-2-haloacid_dehalogenase"/>
</dbReference>
<proteinExistence type="predicted"/>
<organism evidence="2 3">
    <name type="scientific">Mycena citricolor</name>
    <dbReference type="NCBI Taxonomy" id="2018698"/>
    <lineage>
        <taxon>Eukaryota</taxon>
        <taxon>Fungi</taxon>
        <taxon>Dikarya</taxon>
        <taxon>Basidiomycota</taxon>
        <taxon>Agaricomycotina</taxon>
        <taxon>Agaricomycetes</taxon>
        <taxon>Agaricomycetidae</taxon>
        <taxon>Agaricales</taxon>
        <taxon>Marasmiineae</taxon>
        <taxon>Mycenaceae</taxon>
        <taxon>Mycena</taxon>
    </lineage>
</organism>